<comment type="caution">
    <text evidence="1">The sequence shown here is derived from an EMBL/GenBank/DDBJ whole genome shotgun (WGS) entry which is preliminary data.</text>
</comment>
<keyword evidence="2" id="KW-1185">Reference proteome</keyword>
<evidence type="ECO:0000313" key="2">
    <source>
        <dbReference type="Proteomes" id="UP000590749"/>
    </source>
</evidence>
<reference evidence="1 2" key="1">
    <citation type="submission" date="2020-08" db="EMBL/GenBank/DDBJ databases">
        <title>Genomic Encyclopedia of Type Strains, Phase III (KMG-III): the genomes of soil and plant-associated and newly described type strains.</title>
        <authorList>
            <person name="Whitman W."/>
        </authorList>
    </citation>
    <scope>NUCLEOTIDE SEQUENCE [LARGE SCALE GENOMIC DNA]</scope>
    <source>
        <strain evidence="1 2">CECT 3287</strain>
    </source>
</reference>
<dbReference type="EMBL" id="JACHXF010000027">
    <property type="protein sequence ID" value="MBB3100604.1"/>
    <property type="molecule type" value="Genomic_DNA"/>
</dbReference>
<dbReference type="AlphaFoldDB" id="A0A7W5ARF6"/>
<organism evidence="1 2">
    <name type="scientific">Actinoplanes campanulatus</name>
    <dbReference type="NCBI Taxonomy" id="113559"/>
    <lineage>
        <taxon>Bacteria</taxon>
        <taxon>Bacillati</taxon>
        <taxon>Actinomycetota</taxon>
        <taxon>Actinomycetes</taxon>
        <taxon>Micromonosporales</taxon>
        <taxon>Micromonosporaceae</taxon>
        <taxon>Actinoplanes</taxon>
    </lineage>
</organism>
<accession>A0A7W5ARF6</accession>
<gene>
    <name evidence="1" type="ORF">FHR83_008329</name>
</gene>
<dbReference type="Proteomes" id="UP000590749">
    <property type="component" value="Unassembled WGS sequence"/>
</dbReference>
<name>A0A7W5ARF6_9ACTN</name>
<protein>
    <submittedName>
        <fullName evidence="1">Uncharacterized protein</fullName>
    </submittedName>
</protein>
<proteinExistence type="predicted"/>
<evidence type="ECO:0000313" key="1">
    <source>
        <dbReference type="EMBL" id="MBB3100604.1"/>
    </source>
</evidence>
<dbReference type="RefSeq" id="WP_183226656.1">
    <property type="nucleotide sequence ID" value="NZ_BMPW01000028.1"/>
</dbReference>
<sequence>MVEKHPRRAPRQGRARKRAIRAQAALTGVRYSVAARQLEATGLRPGETVAGSGRTIYPFTGDEQRHRLIEARARWAFEERLADSRRAALLPDGRAQHLVERFPTTGSLYHGEDRAELLSMLYMAVVFESPALLPEPGFLAWVAEMGEETTVDMECAALDRAARALLDRKPGELWPVLEHAVAASRDGADWHMRQVGIRLAALSQVLWATHPEAPVTGVAQTLDAVLMVADDGHAPGTRVRLQTGPYQGLRAMIVGAVWGAAGPPVAYRVRRERSGHTLTMAPDDLVVLAGQELLPH</sequence>